<gene>
    <name evidence="1" type="ORF">BSZ19_16600</name>
</gene>
<sequence>MTDALKKIVLDFDAALLDGVRSGANEDALRTLRDHAFDRLRAVKESPAPPCLEAVFDVAGEIGLKLNMALKVIKS</sequence>
<accession>A0A1Y2JQ85</accession>
<dbReference type="EMBL" id="NAFL01000243">
    <property type="protein sequence ID" value="OSJ33257.1"/>
    <property type="molecule type" value="Genomic_DNA"/>
</dbReference>
<evidence type="ECO:0000313" key="2">
    <source>
        <dbReference type="Proteomes" id="UP000193335"/>
    </source>
</evidence>
<comment type="caution">
    <text evidence="1">The sequence shown here is derived from an EMBL/GenBank/DDBJ whole genome shotgun (WGS) entry which is preliminary data.</text>
</comment>
<dbReference type="Proteomes" id="UP000193335">
    <property type="component" value="Unassembled WGS sequence"/>
</dbReference>
<name>A0A1Y2JQ85_BRAJP</name>
<reference evidence="1 2" key="1">
    <citation type="submission" date="2017-03" db="EMBL/GenBank/DDBJ databases">
        <title>Whole genome sequences of fourteen strains of Bradyrhizobium canariense and one strain of Bradyrhizobium japonicum isolated from Lupinus (Papilionoideae: Genisteae) species in Algeria.</title>
        <authorList>
            <person name="Crovadore J."/>
            <person name="Chekireb D."/>
            <person name="Brachmann A."/>
            <person name="Chablais R."/>
            <person name="Cochard B."/>
            <person name="Lefort F."/>
        </authorList>
    </citation>
    <scope>NUCLEOTIDE SEQUENCE [LARGE SCALE GENOMIC DNA]</scope>
    <source>
        <strain evidence="1 2">UBMA197</strain>
    </source>
</reference>
<protein>
    <submittedName>
        <fullName evidence="1">Uncharacterized protein</fullName>
    </submittedName>
</protein>
<dbReference type="AlphaFoldDB" id="A0A1Y2JQ85"/>
<proteinExistence type="predicted"/>
<organism evidence="1 2">
    <name type="scientific">Bradyrhizobium japonicum</name>
    <dbReference type="NCBI Taxonomy" id="375"/>
    <lineage>
        <taxon>Bacteria</taxon>
        <taxon>Pseudomonadati</taxon>
        <taxon>Pseudomonadota</taxon>
        <taxon>Alphaproteobacteria</taxon>
        <taxon>Hyphomicrobiales</taxon>
        <taxon>Nitrobacteraceae</taxon>
        <taxon>Bradyrhizobium</taxon>
    </lineage>
</organism>
<evidence type="ECO:0000313" key="1">
    <source>
        <dbReference type="EMBL" id="OSJ33257.1"/>
    </source>
</evidence>